<feature type="compositionally biased region" description="Basic and acidic residues" evidence="2">
    <location>
        <begin position="46"/>
        <end position="72"/>
    </location>
</feature>
<dbReference type="GO" id="GO:0045087">
    <property type="term" value="P:innate immune response"/>
    <property type="evidence" value="ECO:0007669"/>
    <property type="project" value="Ensembl"/>
</dbReference>
<dbReference type="FunCoup" id="A0A669BYC9">
    <property type="interactions" value="433"/>
</dbReference>
<dbReference type="GO" id="GO:0038001">
    <property type="term" value="P:paracrine signaling"/>
    <property type="evidence" value="ECO:0007669"/>
    <property type="project" value="TreeGrafter"/>
</dbReference>
<dbReference type="InParanoid" id="A0A669BYC9"/>
<dbReference type="GO" id="GO:0002218">
    <property type="term" value="P:activation of innate immune response"/>
    <property type="evidence" value="ECO:0007669"/>
    <property type="project" value="TreeGrafter"/>
</dbReference>
<feature type="domain" description="Mab-21-like nucleotidyltransferase" evidence="3">
    <location>
        <begin position="312"/>
        <end position="491"/>
    </location>
</feature>
<dbReference type="GO" id="GO:0005829">
    <property type="term" value="C:cytosol"/>
    <property type="evidence" value="ECO:0007669"/>
    <property type="project" value="TreeGrafter"/>
</dbReference>
<dbReference type="InterPro" id="IPR046903">
    <property type="entry name" value="Mab-21-like_nuc_Trfase"/>
</dbReference>
<dbReference type="GO" id="GO:0035861">
    <property type="term" value="C:site of double-strand break"/>
    <property type="evidence" value="ECO:0007669"/>
    <property type="project" value="TreeGrafter"/>
</dbReference>
<dbReference type="InterPro" id="IPR046906">
    <property type="entry name" value="Mab-21_HhH/H2TH-like"/>
</dbReference>
<protein>
    <submittedName>
        <fullName evidence="5">Cyclic GMP-AMP synthase</fullName>
    </submittedName>
</protein>
<dbReference type="Pfam" id="PF03281">
    <property type="entry name" value="Mab-21"/>
    <property type="match status" value="1"/>
</dbReference>
<feature type="compositionally biased region" description="Basic and acidic residues" evidence="2">
    <location>
        <begin position="111"/>
        <end position="122"/>
    </location>
</feature>
<dbReference type="GO" id="GO:0003682">
    <property type="term" value="F:chromatin binding"/>
    <property type="evidence" value="ECO:0007669"/>
    <property type="project" value="TreeGrafter"/>
</dbReference>
<dbReference type="GO" id="GO:0032481">
    <property type="term" value="P:positive regulation of type I interferon production"/>
    <property type="evidence" value="ECO:0007669"/>
    <property type="project" value="TreeGrafter"/>
</dbReference>
<dbReference type="GeneTree" id="ENSGT01050000244827"/>
<dbReference type="Pfam" id="PF20266">
    <property type="entry name" value="Mab-21_C"/>
    <property type="match status" value="1"/>
</dbReference>
<dbReference type="GO" id="GO:0061501">
    <property type="term" value="F:2',3'-cyclic GMP-AMP synthase activity"/>
    <property type="evidence" value="ECO:0007669"/>
    <property type="project" value="Ensembl"/>
</dbReference>
<dbReference type="FunFam" id="1.10.1410.40:FF:000007">
    <property type="entry name" value="Cyclic GMP-AMP synthase"/>
    <property type="match status" value="1"/>
</dbReference>
<evidence type="ECO:0000256" key="2">
    <source>
        <dbReference type="SAM" id="MobiDB-lite"/>
    </source>
</evidence>
<feature type="domain" description="Mab-21-like HhH/H2TH-like" evidence="4">
    <location>
        <begin position="507"/>
        <end position="596"/>
    </location>
</feature>
<dbReference type="GO" id="GO:2000042">
    <property type="term" value="P:negative regulation of double-strand break repair via homologous recombination"/>
    <property type="evidence" value="ECO:0007669"/>
    <property type="project" value="TreeGrafter"/>
</dbReference>
<dbReference type="GO" id="GO:0006974">
    <property type="term" value="P:DNA damage response"/>
    <property type="evidence" value="ECO:0007669"/>
    <property type="project" value="TreeGrafter"/>
</dbReference>
<dbReference type="InterPro" id="IPR024810">
    <property type="entry name" value="MAB21L/cGLR"/>
</dbReference>
<dbReference type="Proteomes" id="UP000005207">
    <property type="component" value="Linkage group LG13"/>
</dbReference>
<dbReference type="PANTHER" id="PTHR10656">
    <property type="entry name" value="CELL FATE DETERMINING PROTEIN MAB21-RELATED"/>
    <property type="match status" value="1"/>
</dbReference>
<organism evidence="5 6">
    <name type="scientific">Oreochromis niloticus</name>
    <name type="common">Nile tilapia</name>
    <name type="synonym">Tilapia nilotica</name>
    <dbReference type="NCBI Taxonomy" id="8128"/>
    <lineage>
        <taxon>Eukaryota</taxon>
        <taxon>Metazoa</taxon>
        <taxon>Chordata</taxon>
        <taxon>Craniata</taxon>
        <taxon>Vertebrata</taxon>
        <taxon>Euteleostomi</taxon>
        <taxon>Actinopterygii</taxon>
        <taxon>Neopterygii</taxon>
        <taxon>Teleostei</taxon>
        <taxon>Neoteleostei</taxon>
        <taxon>Acanthomorphata</taxon>
        <taxon>Ovalentaria</taxon>
        <taxon>Cichlomorphae</taxon>
        <taxon>Cichliformes</taxon>
        <taxon>Cichlidae</taxon>
        <taxon>African cichlids</taxon>
        <taxon>Pseudocrenilabrinae</taxon>
        <taxon>Oreochromini</taxon>
        <taxon>Oreochromis</taxon>
    </lineage>
</organism>
<comment type="similarity">
    <text evidence="1">Belongs to the mab-21 family.</text>
</comment>
<dbReference type="GO" id="GO:0005634">
    <property type="term" value="C:nucleus"/>
    <property type="evidence" value="ECO:0007669"/>
    <property type="project" value="TreeGrafter"/>
</dbReference>
<dbReference type="AlphaFoldDB" id="A0A669BYC9"/>
<evidence type="ECO:0000313" key="6">
    <source>
        <dbReference type="Proteomes" id="UP000005207"/>
    </source>
</evidence>
<gene>
    <name evidence="5" type="primary">CGAS</name>
    <name evidence="5" type="synonym">cgasa</name>
</gene>
<proteinExistence type="inferred from homology"/>
<dbReference type="GO" id="GO:0006144">
    <property type="term" value="P:purine nucleobase metabolic process"/>
    <property type="evidence" value="ECO:0007669"/>
    <property type="project" value="Ensembl"/>
</dbReference>
<keyword evidence="6" id="KW-1185">Reference proteome</keyword>
<dbReference type="GO" id="GO:0003690">
    <property type="term" value="F:double-stranded DNA binding"/>
    <property type="evidence" value="ECO:0007669"/>
    <property type="project" value="TreeGrafter"/>
</dbReference>
<name>A0A669BYC9_ORENI</name>
<feature type="compositionally biased region" description="Basic and acidic residues" evidence="2">
    <location>
        <begin position="180"/>
        <end position="191"/>
    </location>
</feature>
<evidence type="ECO:0000259" key="4">
    <source>
        <dbReference type="Pfam" id="PF20266"/>
    </source>
</evidence>
<dbReference type="SMART" id="SM01265">
    <property type="entry name" value="Mab-21"/>
    <property type="match status" value="1"/>
</dbReference>
<feature type="compositionally biased region" description="Basic and acidic residues" evidence="2">
    <location>
        <begin position="21"/>
        <end position="35"/>
    </location>
</feature>
<dbReference type="Ensembl" id="ENSONIT00000061201.1">
    <property type="protein sequence ID" value="ENSONIP00000039575.1"/>
    <property type="gene ID" value="ENSONIG00000040980.1"/>
</dbReference>
<dbReference type="GO" id="GO:0071360">
    <property type="term" value="P:cellular response to exogenous dsRNA"/>
    <property type="evidence" value="ECO:0007669"/>
    <property type="project" value="TreeGrafter"/>
</dbReference>
<evidence type="ECO:0000256" key="1">
    <source>
        <dbReference type="ARBA" id="ARBA00008307"/>
    </source>
</evidence>
<evidence type="ECO:0000259" key="3">
    <source>
        <dbReference type="Pfam" id="PF03281"/>
    </source>
</evidence>
<reference evidence="6" key="1">
    <citation type="submission" date="2012-01" db="EMBL/GenBank/DDBJ databases">
        <title>The Genome Sequence of Oreochromis niloticus (Nile Tilapia).</title>
        <authorList>
            <consortium name="Broad Institute Genome Assembly Team"/>
            <consortium name="Broad Institute Sequencing Platform"/>
            <person name="Di Palma F."/>
            <person name="Johnson J."/>
            <person name="Lander E.S."/>
            <person name="Lindblad-Toh K."/>
        </authorList>
    </citation>
    <scope>NUCLEOTIDE SEQUENCE [LARGE SCALE GENOMIC DNA]</scope>
</reference>
<dbReference type="Gene3D" id="3.30.460.90">
    <property type="match status" value="1"/>
</dbReference>
<accession>A0A669BYC9</accession>
<dbReference type="Gene3D" id="1.10.1410.40">
    <property type="match status" value="1"/>
</dbReference>
<reference evidence="5" key="2">
    <citation type="submission" date="2025-08" db="UniProtKB">
        <authorList>
            <consortium name="Ensembl"/>
        </authorList>
    </citation>
    <scope>IDENTIFICATION</scope>
</reference>
<feature type="compositionally biased region" description="Basic and acidic residues" evidence="2">
    <location>
        <begin position="131"/>
        <end position="152"/>
    </location>
</feature>
<feature type="region of interest" description="Disordered" evidence="2">
    <location>
        <begin position="1"/>
        <end position="250"/>
    </location>
</feature>
<reference evidence="5" key="3">
    <citation type="submission" date="2025-09" db="UniProtKB">
        <authorList>
            <consortium name="Ensembl"/>
        </authorList>
    </citation>
    <scope>IDENTIFICATION</scope>
</reference>
<sequence length="627" mass="71230">MAGRGKPRKLNSLDAECTKVSSRDLTEGKQSENKTKQKPKKAKQKNPNDAEEKFPPDSTRRQSQDSRAERTCATRTKSTKQLPVAKQTKEIPKATGIKTCSDRAKSQGLEEEVKPETPEGRKTNPRVRKAKPSEMTKIELKDPTEDSVDTVKAKACGTKPKLRKQENNPDPAAKMQNEQYFEKIPKAEQQTRKNARKASEQTTKNEICAGKAKSPPAKARDAKLQVEVQSAEQDTKVAPGKSQDLKSKDMTKEKASTDYILKETLKKMKIKMIDKANAAEVINAIIQNIISHLKQNTSSFKEVQEPLKTGSYYENLKICNPDEFDVMLPILVDRVKLEPFGNDGAFYSVELKRGHKNLEKFLENDILSATKMLNEFREEVKKCVKNFTEWKVDKKKRGCPAVTLTTHVQSVPISLDVVLCLMVKSSWPPFTTEGLKINNWLGDKAKQEYRQKPYYLVPKYEGKGTVESDGVLNKDVWRVSFSHIEKAILKNHGSKKTCCEKSGENCCRKSCLKLLKHLLHLLKERDSSFDKFCSYHAKTTLFHACCLRTDDSNWRASDLSNCFQLLLEDFERYLENGELCNFFIPSQNLFSGIRKCKCLSGAIREERLNGFPIFREQLTKVTSSDVH</sequence>
<dbReference type="GO" id="GO:0002230">
    <property type="term" value="P:positive regulation of defense response to virus by host"/>
    <property type="evidence" value="ECO:0007669"/>
    <property type="project" value="TreeGrafter"/>
</dbReference>
<dbReference type="PANTHER" id="PTHR10656:SF35">
    <property type="entry name" value="CYCLIC GMP-AMP SYNTHASE"/>
    <property type="match status" value="1"/>
</dbReference>
<evidence type="ECO:0000313" key="5">
    <source>
        <dbReference type="Ensembl" id="ENSONIP00000039575.1"/>
    </source>
</evidence>